<dbReference type="AlphaFoldDB" id="A0A8H1QJD6"/>
<keyword evidence="5" id="KW-1133">Transmembrane helix</keyword>
<dbReference type="GO" id="GO:0005524">
    <property type="term" value="F:ATP binding"/>
    <property type="evidence" value="ECO:0007669"/>
    <property type="project" value="UniProtKB-KW"/>
</dbReference>
<dbReference type="InterPro" id="IPR012495">
    <property type="entry name" value="TadE-like_dom"/>
</dbReference>
<dbReference type="GO" id="GO:0051782">
    <property type="term" value="P:negative regulation of cell division"/>
    <property type="evidence" value="ECO:0007669"/>
    <property type="project" value="TreeGrafter"/>
</dbReference>
<dbReference type="Pfam" id="PF07811">
    <property type="entry name" value="TadE"/>
    <property type="match status" value="1"/>
</dbReference>
<name>A0A8H1QJD6_9ACTN</name>
<evidence type="ECO:0000313" key="7">
    <source>
        <dbReference type="EMBL" id="TGG75608.1"/>
    </source>
</evidence>
<dbReference type="InterPro" id="IPR011006">
    <property type="entry name" value="CheY-like_superfamily"/>
</dbReference>
<dbReference type="InterPro" id="IPR027417">
    <property type="entry name" value="P-loop_NTPase"/>
</dbReference>
<dbReference type="Proteomes" id="UP000298111">
    <property type="component" value="Unassembled WGS sequence"/>
</dbReference>
<dbReference type="PROSITE" id="PS50110">
    <property type="entry name" value="RESPONSE_REGULATORY"/>
    <property type="match status" value="1"/>
</dbReference>
<dbReference type="GO" id="GO:0005829">
    <property type="term" value="C:cytosol"/>
    <property type="evidence" value="ECO:0007669"/>
    <property type="project" value="TreeGrafter"/>
</dbReference>
<evidence type="ECO:0000259" key="6">
    <source>
        <dbReference type="PROSITE" id="PS50110"/>
    </source>
</evidence>
<dbReference type="GO" id="GO:0000160">
    <property type="term" value="P:phosphorelay signal transduction system"/>
    <property type="evidence" value="ECO:0007669"/>
    <property type="project" value="InterPro"/>
</dbReference>
<dbReference type="SUPFAM" id="SSF52172">
    <property type="entry name" value="CheY-like"/>
    <property type="match status" value="1"/>
</dbReference>
<dbReference type="SUPFAM" id="SSF52540">
    <property type="entry name" value="P-loop containing nucleoside triphosphate hydrolases"/>
    <property type="match status" value="1"/>
</dbReference>
<feature type="compositionally biased region" description="Pro residues" evidence="4">
    <location>
        <begin position="530"/>
        <end position="552"/>
    </location>
</feature>
<evidence type="ECO:0000256" key="2">
    <source>
        <dbReference type="ARBA" id="ARBA00022840"/>
    </source>
</evidence>
<evidence type="ECO:0000256" key="1">
    <source>
        <dbReference type="ARBA" id="ARBA00022741"/>
    </source>
</evidence>
<dbReference type="GO" id="GO:0016887">
    <property type="term" value="F:ATP hydrolysis activity"/>
    <property type="evidence" value="ECO:0007669"/>
    <property type="project" value="TreeGrafter"/>
</dbReference>
<keyword evidence="5" id="KW-0472">Membrane</keyword>
<evidence type="ECO:0000256" key="5">
    <source>
        <dbReference type="SAM" id="Phobius"/>
    </source>
</evidence>
<gene>
    <name evidence="7" type="ORF">D8771_31840</name>
</gene>
<dbReference type="EMBL" id="RCIY01000114">
    <property type="protein sequence ID" value="TGG75608.1"/>
    <property type="molecule type" value="Genomic_DNA"/>
</dbReference>
<dbReference type="PANTHER" id="PTHR43384">
    <property type="entry name" value="SEPTUM SITE-DETERMINING PROTEIN MIND HOMOLOG, CHLOROPLASTIC-RELATED"/>
    <property type="match status" value="1"/>
</dbReference>
<dbReference type="InterPro" id="IPR001789">
    <property type="entry name" value="Sig_transdc_resp-reg_receiver"/>
</dbReference>
<feature type="compositionally biased region" description="Basic residues" evidence="4">
    <location>
        <begin position="408"/>
        <end position="419"/>
    </location>
</feature>
<feature type="region of interest" description="Disordered" evidence="4">
    <location>
        <begin position="399"/>
        <end position="599"/>
    </location>
</feature>
<evidence type="ECO:0000256" key="4">
    <source>
        <dbReference type="SAM" id="MobiDB-lite"/>
    </source>
</evidence>
<comment type="caution">
    <text evidence="7">The sequence shown here is derived from an EMBL/GenBank/DDBJ whole genome shotgun (WGS) entry which is preliminary data.</text>
</comment>
<reference evidence="7 8" key="1">
    <citation type="submission" date="2018-10" db="EMBL/GenBank/DDBJ databases">
        <title>Isolation of pseudouridimycin from Streptomyces albus DSM 40763.</title>
        <authorList>
            <person name="Rosenqvist P."/>
            <person name="Metsae-Ketelae M."/>
            <person name="Virta P."/>
        </authorList>
    </citation>
    <scope>NUCLEOTIDE SEQUENCE [LARGE SCALE GENOMIC DNA]</scope>
    <source>
        <strain evidence="7 8">DSM 40763</strain>
    </source>
</reference>
<feature type="compositionally biased region" description="Low complexity" evidence="4">
    <location>
        <begin position="560"/>
        <end position="576"/>
    </location>
</feature>
<proteinExistence type="predicted"/>
<dbReference type="InterPro" id="IPR050625">
    <property type="entry name" value="ParA/MinD_ATPase"/>
</dbReference>
<keyword evidence="2" id="KW-0067">ATP-binding</keyword>
<dbReference type="Pfam" id="PF13614">
    <property type="entry name" value="AAA_31"/>
    <property type="match status" value="1"/>
</dbReference>
<feature type="domain" description="Response regulatory" evidence="6">
    <location>
        <begin position="4"/>
        <end position="127"/>
    </location>
</feature>
<dbReference type="PANTHER" id="PTHR43384:SF6">
    <property type="entry name" value="SEPTUM SITE-DETERMINING PROTEIN MIND HOMOLOG, CHLOROPLASTIC"/>
    <property type="match status" value="1"/>
</dbReference>
<dbReference type="RefSeq" id="WP_135567762.1">
    <property type="nucleotide sequence ID" value="NZ_CP103060.1"/>
</dbReference>
<dbReference type="Gene3D" id="3.40.50.300">
    <property type="entry name" value="P-loop containing nucleotide triphosphate hydrolases"/>
    <property type="match status" value="1"/>
</dbReference>
<dbReference type="InterPro" id="IPR025669">
    <property type="entry name" value="AAA_dom"/>
</dbReference>
<accession>A0A8H1QJD6</accession>
<keyword evidence="1" id="KW-0547">Nucleotide-binding</keyword>
<protein>
    <submittedName>
        <fullName evidence="7">ParA family protein</fullName>
    </submittedName>
</protein>
<organism evidence="7 8">
    <name type="scientific">Streptomyces albus</name>
    <dbReference type="NCBI Taxonomy" id="1888"/>
    <lineage>
        <taxon>Bacteria</taxon>
        <taxon>Bacillati</taxon>
        <taxon>Actinomycetota</taxon>
        <taxon>Actinomycetes</taxon>
        <taxon>Kitasatosporales</taxon>
        <taxon>Streptomycetaceae</taxon>
        <taxon>Streptomyces</taxon>
    </lineage>
</organism>
<evidence type="ECO:0000313" key="8">
    <source>
        <dbReference type="Proteomes" id="UP000298111"/>
    </source>
</evidence>
<feature type="compositionally biased region" description="Low complexity" evidence="4">
    <location>
        <begin position="449"/>
        <end position="493"/>
    </location>
</feature>
<feature type="transmembrane region" description="Helical" evidence="5">
    <location>
        <begin position="614"/>
        <end position="635"/>
    </location>
</feature>
<comment type="caution">
    <text evidence="3">Lacks conserved residue(s) required for the propagation of feature annotation.</text>
</comment>
<evidence type="ECO:0000256" key="3">
    <source>
        <dbReference type="PROSITE-ProRule" id="PRU00169"/>
    </source>
</evidence>
<sequence length="718" mass="73213">MVIRIQPAVSDPDAARALVTLLSQLPDSEPLPPAVDSGQLLDTLARRAEEAPAELPEVVLVHELIGPVPALELIGRVALRFPAVGVVLLTQDTSPRLYSAAMDAGARGVAALPLAYDEVEARVGAAAAWARGVRRHLGGGFDDGWGPAGPGPGGEAGTVVTVAGAKGGVGTTLTAVQLALAARASGRETALVDLDLQAGDVASFLDVRFRRSVADLAGITDLSPRVLQDAVYAHETGLGLLLAPAEGERGEEVDERAARQLVAALRARYEVVVVDCGTQMNAGNTASIETADTALLVTTPDVVAVRGATRMVRLWDRLQVRTAEETVIVVNRTSRHTEIQPRLIARITGTPVARTTVPAHFKELQSALDAGRLQDLDAKGSVRQALWRLAGELGLVAGAEPEAGPGARARRGVARRRGRGPSGEAGKGTARRGALAAQPERQALSRGTSPSSPAAGSPSAAGSSPAAGPAPPAGGSSPPAAGPYRPSAPGAYPEAGHVSGPYSDPTDTSRPYPGVTDATGAHPEIAHAPGPYPDPTDAPGPYPDAPRTPGPYPDGTTYVAGPDAAGGDATGAGAFAVRPERDANGSPRRRFPPRGGEGGDRGALSVEFAGMAPVVLLTLVLLWQCVLIGYTFSLAGNSADEAARAATAAAAYGDAQGACESAARAHLPAKWRADARISCTRGGTVWKADVDLRTPLLFPGAAGLPFTVGGEAGAAVEG</sequence>
<dbReference type="GeneID" id="75181646"/>
<keyword evidence="5" id="KW-0812">Transmembrane</keyword>
<dbReference type="GO" id="GO:0009898">
    <property type="term" value="C:cytoplasmic side of plasma membrane"/>
    <property type="evidence" value="ECO:0007669"/>
    <property type="project" value="TreeGrafter"/>
</dbReference>